<reference evidence="2 3" key="1">
    <citation type="journal article" date="2014" name="Agronomy (Basel)">
        <title>A Draft Genome Sequence for Ensete ventricosum, the Drought-Tolerant Tree Against Hunger.</title>
        <authorList>
            <person name="Harrison J."/>
            <person name="Moore K.A."/>
            <person name="Paszkiewicz K."/>
            <person name="Jones T."/>
            <person name="Grant M."/>
            <person name="Ambacheew D."/>
            <person name="Muzemil S."/>
            <person name="Studholme D.J."/>
        </authorList>
    </citation>
    <scope>NUCLEOTIDE SEQUENCE [LARGE SCALE GENOMIC DNA]</scope>
</reference>
<feature type="region of interest" description="Disordered" evidence="1">
    <location>
        <begin position="1"/>
        <end position="135"/>
    </location>
</feature>
<feature type="compositionally biased region" description="Basic and acidic residues" evidence="1">
    <location>
        <begin position="106"/>
        <end position="123"/>
    </location>
</feature>
<feature type="compositionally biased region" description="Basic residues" evidence="1">
    <location>
        <begin position="78"/>
        <end position="98"/>
    </location>
</feature>
<feature type="compositionally biased region" description="Polar residues" evidence="1">
    <location>
        <begin position="1"/>
        <end position="18"/>
    </location>
</feature>
<name>A0A426YBK1_ENSVE</name>
<evidence type="ECO:0000313" key="3">
    <source>
        <dbReference type="Proteomes" id="UP000287651"/>
    </source>
</evidence>
<dbReference type="Proteomes" id="UP000287651">
    <property type="component" value="Unassembled WGS sequence"/>
</dbReference>
<dbReference type="EMBL" id="AMZH03013525">
    <property type="protein sequence ID" value="RRT49123.1"/>
    <property type="molecule type" value="Genomic_DNA"/>
</dbReference>
<feature type="compositionally biased region" description="Basic and acidic residues" evidence="1">
    <location>
        <begin position="42"/>
        <end position="75"/>
    </location>
</feature>
<feature type="compositionally biased region" description="Polar residues" evidence="1">
    <location>
        <begin position="125"/>
        <end position="135"/>
    </location>
</feature>
<accession>A0A426YBK1</accession>
<organism evidence="2 3">
    <name type="scientific">Ensete ventricosum</name>
    <name type="common">Abyssinian banana</name>
    <name type="synonym">Musa ensete</name>
    <dbReference type="NCBI Taxonomy" id="4639"/>
    <lineage>
        <taxon>Eukaryota</taxon>
        <taxon>Viridiplantae</taxon>
        <taxon>Streptophyta</taxon>
        <taxon>Embryophyta</taxon>
        <taxon>Tracheophyta</taxon>
        <taxon>Spermatophyta</taxon>
        <taxon>Magnoliopsida</taxon>
        <taxon>Liliopsida</taxon>
        <taxon>Zingiberales</taxon>
        <taxon>Musaceae</taxon>
        <taxon>Ensete</taxon>
    </lineage>
</organism>
<protein>
    <submittedName>
        <fullName evidence="2">Uncharacterized protein</fullName>
    </submittedName>
</protein>
<feature type="compositionally biased region" description="Basic and acidic residues" evidence="1">
    <location>
        <begin position="19"/>
        <end position="33"/>
    </location>
</feature>
<evidence type="ECO:0000313" key="2">
    <source>
        <dbReference type="EMBL" id="RRT49123.1"/>
    </source>
</evidence>
<comment type="caution">
    <text evidence="2">The sequence shown here is derived from an EMBL/GenBank/DDBJ whole genome shotgun (WGS) entry which is preliminary data.</text>
</comment>
<gene>
    <name evidence="2" type="ORF">B296_00052592</name>
</gene>
<proteinExistence type="predicted"/>
<sequence length="135" mass="15734">MVLSRTLQLSPSNPLEQTLTKKKECERKTRGYGEGEEEDELKGELVELLEKEVAQDDEERPRERERCRARADRGQHVAVRRAKAHRGGRRRRRRRLHRFGSPDLARSPREGEEVRGNDREKKTLNAAQDETYGTS</sequence>
<dbReference type="AlphaFoldDB" id="A0A426YBK1"/>
<evidence type="ECO:0000256" key="1">
    <source>
        <dbReference type="SAM" id="MobiDB-lite"/>
    </source>
</evidence>